<dbReference type="Pfam" id="PF20225">
    <property type="entry name" value="DUF6584"/>
    <property type="match status" value="1"/>
</dbReference>
<keyword evidence="1" id="KW-1133">Transmembrane helix</keyword>
<evidence type="ECO:0000256" key="1">
    <source>
        <dbReference type="SAM" id="Phobius"/>
    </source>
</evidence>
<dbReference type="Proteomes" id="UP000604241">
    <property type="component" value="Unassembled WGS sequence"/>
</dbReference>
<evidence type="ECO:0000313" key="2">
    <source>
        <dbReference type="EMBL" id="MBD7919945.1"/>
    </source>
</evidence>
<gene>
    <name evidence="2" type="ORF">H9657_16860</name>
</gene>
<dbReference type="InterPro" id="IPR046491">
    <property type="entry name" value="DUF6584"/>
</dbReference>
<dbReference type="EMBL" id="JACSQV010000018">
    <property type="protein sequence ID" value="MBD7919945.1"/>
    <property type="molecule type" value="Genomic_DNA"/>
</dbReference>
<evidence type="ECO:0000313" key="3">
    <source>
        <dbReference type="Proteomes" id="UP000604241"/>
    </source>
</evidence>
<name>A0ABR8QHR4_9CELL</name>
<dbReference type="RefSeq" id="WP_191784594.1">
    <property type="nucleotide sequence ID" value="NZ_JACSQV010000018.1"/>
</dbReference>
<reference evidence="2 3" key="1">
    <citation type="submission" date="2020-08" db="EMBL/GenBank/DDBJ databases">
        <title>A Genomic Blueprint of the Chicken Gut Microbiome.</title>
        <authorList>
            <person name="Gilroy R."/>
            <person name="Ravi A."/>
            <person name="Getino M."/>
            <person name="Pursley I."/>
            <person name="Horton D.L."/>
            <person name="Alikhan N.-F."/>
            <person name="Baker D."/>
            <person name="Gharbi K."/>
            <person name="Hall N."/>
            <person name="Watson M."/>
            <person name="Adriaenssens E.M."/>
            <person name="Foster-Nyarko E."/>
            <person name="Jarju S."/>
            <person name="Secka A."/>
            <person name="Antonio M."/>
            <person name="Oren A."/>
            <person name="Chaudhuri R."/>
            <person name="La Ragione R.M."/>
            <person name="Hildebrand F."/>
            <person name="Pallen M.J."/>
        </authorList>
    </citation>
    <scope>NUCLEOTIDE SEQUENCE [LARGE SCALE GENOMIC DNA]</scope>
    <source>
        <strain evidence="2 3">Sa3CUA2</strain>
    </source>
</reference>
<feature type="transmembrane region" description="Helical" evidence="1">
    <location>
        <begin position="138"/>
        <end position="165"/>
    </location>
</feature>
<organism evidence="2 3">
    <name type="scientific">Cellulomonas avistercoris</name>
    <dbReference type="NCBI Taxonomy" id="2762242"/>
    <lineage>
        <taxon>Bacteria</taxon>
        <taxon>Bacillati</taxon>
        <taxon>Actinomycetota</taxon>
        <taxon>Actinomycetes</taxon>
        <taxon>Micrococcales</taxon>
        <taxon>Cellulomonadaceae</taxon>
        <taxon>Cellulomonas</taxon>
    </lineage>
</organism>
<comment type="caution">
    <text evidence="2">The sequence shown here is derived from an EMBL/GenBank/DDBJ whole genome shotgun (WGS) entry which is preliminary data.</text>
</comment>
<proteinExistence type="predicted"/>
<accession>A0ABR8QHR4</accession>
<keyword evidence="1" id="KW-0812">Transmembrane</keyword>
<sequence length="166" mass="18198">MTVERTLARVDDDLRTGDVEMALTRLRSLVRSLPHRLDARERLADVLRLQGDAVEAGRWSYLAEHRDADEVAAFERACGDDPVRIMRALRWRGDEQAAATASAQQRLLDVRARAEAHAGKKLDWTSPGREVGGSRWDLAGVGCFLGGLVLVTLVAIGAATVVGWIL</sequence>
<protein>
    <submittedName>
        <fullName evidence="2">Uncharacterized protein</fullName>
    </submittedName>
</protein>
<keyword evidence="1" id="KW-0472">Membrane</keyword>
<keyword evidence="3" id="KW-1185">Reference proteome</keyword>